<accession>A0ABP3G180</accession>
<evidence type="ECO:0000313" key="2">
    <source>
        <dbReference type="Proteomes" id="UP001500063"/>
    </source>
</evidence>
<dbReference type="EMBL" id="BAAABW010000001">
    <property type="protein sequence ID" value="GAA0331184.1"/>
    <property type="molecule type" value="Genomic_DNA"/>
</dbReference>
<comment type="caution">
    <text evidence="1">The sequence shown here is derived from an EMBL/GenBank/DDBJ whole genome shotgun (WGS) entry which is preliminary data.</text>
</comment>
<organism evidence="1 2">
    <name type="scientific">Streptomyces blastmyceticus</name>
    <dbReference type="NCBI Taxonomy" id="68180"/>
    <lineage>
        <taxon>Bacteria</taxon>
        <taxon>Bacillati</taxon>
        <taxon>Actinomycetota</taxon>
        <taxon>Actinomycetes</taxon>
        <taxon>Kitasatosporales</taxon>
        <taxon>Streptomycetaceae</taxon>
        <taxon>Streptomyces</taxon>
    </lineage>
</organism>
<proteinExistence type="predicted"/>
<dbReference type="Proteomes" id="UP001500063">
    <property type="component" value="Unassembled WGS sequence"/>
</dbReference>
<gene>
    <name evidence="1" type="ORF">GCM10010319_03950</name>
</gene>
<name>A0ABP3G180_9ACTN</name>
<sequence>MLIPPLMPPTVVPAAYATRKSEPPCPRCVEWFAALKSAWRHGDADGGAVARREIVAHFDAAHAT</sequence>
<reference evidence="2" key="1">
    <citation type="journal article" date="2019" name="Int. J. Syst. Evol. Microbiol.">
        <title>The Global Catalogue of Microorganisms (GCM) 10K type strain sequencing project: providing services to taxonomists for standard genome sequencing and annotation.</title>
        <authorList>
            <consortium name="The Broad Institute Genomics Platform"/>
            <consortium name="The Broad Institute Genome Sequencing Center for Infectious Disease"/>
            <person name="Wu L."/>
            <person name="Ma J."/>
        </authorList>
    </citation>
    <scope>NUCLEOTIDE SEQUENCE [LARGE SCALE GENOMIC DNA]</scope>
    <source>
        <strain evidence="2">JCM 4565</strain>
    </source>
</reference>
<keyword evidence="2" id="KW-1185">Reference proteome</keyword>
<protein>
    <submittedName>
        <fullName evidence="1">Uncharacterized protein</fullName>
    </submittedName>
</protein>
<evidence type="ECO:0000313" key="1">
    <source>
        <dbReference type="EMBL" id="GAA0331184.1"/>
    </source>
</evidence>